<dbReference type="PROSITE" id="PS50949">
    <property type="entry name" value="HTH_GNTR"/>
    <property type="match status" value="1"/>
</dbReference>
<dbReference type="InterPro" id="IPR036388">
    <property type="entry name" value="WH-like_DNA-bd_sf"/>
</dbReference>
<dbReference type="Gene3D" id="1.20.120.530">
    <property type="entry name" value="GntR ligand-binding domain-like"/>
    <property type="match status" value="1"/>
</dbReference>
<evidence type="ECO:0000256" key="2">
    <source>
        <dbReference type="ARBA" id="ARBA00023125"/>
    </source>
</evidence>
<dbReference type="InterPro" id="IPR008920">
    <property type="entry name" value="TF_FadR/GntR_C"/>
</dbReference>
<proteinExistence type="predicted"/>
<keyword evidence="3" id="KW-0804">Transcription</keyword>
<evidence type="ECO:0000256" key="3">
    <source>
        <dbReference type="ARBA" id="ARBA00023163"/>
    </source>
</evidence>
<dbReference type="SMART" id="SM00895">
    <property type="entry name" value="FCD"/>
    <property type="match status" value="1"/>
</dbReference>
<dbReference type="PANTHER" id="PTHR43537">
    <property type="entry name" value="TRANSCRIPTIONAL REGULATOR, GNTR FAMILY"/>
    <property type="match status" value="1"/>
</dbReference>
<dbReference type="SMART" id="SM00345">
    <property type="entry name" value="HTH_GNTR"/>
    <property type="match status" value="1"/>
</dbReference>
<dbReference type="AlphaFoldDB" id="A0A6J4UH77"/>
<dbReference type="SUPFAM" id="SSF48008">
    <property type="entry name" value="GntR ligand-binding domain-like"/>
    <property type="match status" value="1"/>
</dbReference>
<dbReference type="InterPro" id="IPR011711">
    <property type="entry name" value="GntR_C"/>
</dbReference>
<gene>
    <name evidence="5" type="ORF">AVDCRST_MAG19-527</name>
</gene>
<dbReference type="Gene3D" id="1.10.10.10">
    <property type="entry name" value="Winged helix-like DNA-binding domain superfamily/Winged helix DNA-binding domain"/>
    <property type="match status" value="1"/>
</dbReference>
<feature type="domain" description="HTH gntR-type" evidence="4">
    <location>
        <begin position="14"/>
        <end position="81"/>
    </location>
</feature>
<name>A0A6J4UH77_9BACT</name>
<keyword evidence="2" id="KW-0238">DNA-binding</keyword>
<dbReference type="SUPFAM" id="SSF46785">
    <property type="entry name" value="Winged helix' DNA-binding domain"/>
    <property type="match status" value="1"/>
</dbReference>
<dbReference type="InterPro" id="IPR036390">
    <property type="entry name" value="WH_DNA-bd_sf"/>
</dbReference>
<dbReference type="PANTHER" id="PTHR43537:SF24">
    <property type="entry name" value="GLUCONATE OPERON TRANSCRIPTIONAL REPRESSOR"/>
    <property type="match status" value="1"/>
</dbReference>
<dbReference type="GO" id="GO:0003677">
    <property type="term" value="F:DNA binding"/>
    <property type="evidence" value="ECO:0007669"/>
    <property type="project" value="UniProtKB-KW"/>
</dbReference>
<evidence type="ECO:0000256" key="1">
    <source>
        <dbReference type="ARBA" id="ARBA00023015"/>
    </source>
</evidence>
<dbReference type="Pfam" id="PF00392">
    <property type="entry name" value="GntR"/>
    <property type="match status" value="1"/>
</dbReference>
<evidence type="ECO:0000313" key="5">
    <source>
        <dbReference type="EMBL" id="CAA9547881.1"/>
    </source>
</evidence>
<dbReference type="CDD" id="cd07377">
    <property type="entry name" value="WHTH_GntR"/>
    <property type="match status" value="1"/>
</dbReference>
<evidence type="ECO:0000259" key="4">
    <source>
        <dbReference type="PROSITE" id="PS50949"/>
    </source>
</evidence>
<keyword evidence="1" id="KW-0805">Transcription regulation</keyword>
<protein>
    <recommendedName>
        <fullName evidence="4">HTH gntR-type domain-containing protein</fullName>
    </recommendedName>
</protein>
<dbReference type="EMBL" id="CADCWL010000023">
    <property type="protein sequence ID" value="CAA9547881.1"/>
    <property type="molecule type" value="Genomic_DNA"/>
</dbReference>
<accession>A0A6J4UH77</accession>
<dbReference type="Pfam" id="PF07729">
    <property type="entry name" value="FCD"/>
    <property type="match status" value="1"/>
</dbReference>
<organism evidence="5">
    <name type="scientific">uncultured Thermomicrobiales bacterium</name>
    <dbReference type="NCBI Taxonomy" id="1645740"/>
    <lineage>
        <taxon>Bacteria</taxon>
        <taxon>Pseudomonadati</taxon>
        <taxon>Thermomicrobiota</taxon>
        <taxon>Thermomicrobia</taxon>
        <taxon>Thermomicrobiales</taxon>
        <taxon>environmental samples</taxon>
    </lineage>
</organism>
<sequence>MTELAPPLTLPENRALAVDIAGRLRAAILAGHFGPGEPLREEPIARSMGVSRGPVRQAFLRLAQEGLVVNRRNRGAVVARLAAQDLEEVYTLRVAIERLAVQRAVRLVTDAHLGDLQAAVETMAAAAARGITEQEAAELDMGFHDILYAASNHRRLGEAWANLRPQIHILLLNRNVADADFRDYLVKGHQWIVDALRDRDEARAVATIEDHLRGSYDRVLARYALQTGQAGAAGDA</sequence>
<dbReference type="GO" id="GO:0003700">
    <property type="term" value="F:DNA-binding transcription factor activity"/>
    <property type="evidence" value="ECO:0007669"/>
    <property type="project" value="InterPro"/>
</dbReference>
<reference evidence="5" key="1">
    <citation type="submission" date="2020-02" db="EMBL/GenBank/DDBJ databases">
        <authorList>
            <person name="Meier V. D."/>
        </authorList>
    </citation>
    <scope>NUCLEOTIDE SEQUENCE</scope>
    <source>
        <strain evidence="5">AVDCRST_MAG19</strain>
    </source>
</reference>
<dbReference type="InterPro" id="IPR000524">
    <property type="entry name" value="Tscrpt_reg_HTH_GntR"/>
</dbReference>